<dbReference type="Gene3D" id="3.40.190.10">
    <property type="entry name" value="Periplasmic binding protein-like II"/>
    <property type="match status" value="1"/>
</dbReference>
<dbReference type="Proteomes" id="UP000530268">
    <property type="component" value="Unassembled WGS sequence"/>
</dbReference>
<proteinExistence type="predicted"/>
<dbReference type="AlphaFoldDB" id="A0A7W6EBD3"/>
<dbReference type="PANTHER" id="PTHR35841:SF1">
    <property type="entry name" value="PHOSPHONATES-BINDING PERIPLASMIC PROTEIN"/>
    <property type="match status" value="1"/>
</dbReference>
<dbReference type="SUPFAM" id="SSF53850">
    <property type="entry name" value="Periplasmic binding protein-like II"/>
    <property type="match status" value="1"/>
</dbReference>
<keyword evidence="2" id="KW-1185">Reference proteome</keyword>
<accession>A0A7W6EBD3</accession>
<dbReference type="Pfam" id="PF12974">
    <property type="entry name" value="Phosphonate-bd"/>
    <property type="match status" value="1"/>
</dbReference>
<name>A0A7W6EBD3_9RHOB</name>
<comment type="caution">
    <text evidence="1">The sequence shown here is derived from an EMBL/GenBank/DDBJ whole genome shotgun (WGS) entry which is preliminary data.</text>
</comment>
<dbReference type="EMBL" id="JACIEI010000015">
    <property type="protein sequence ID" value="MBB3995505.1"/>
    <property type="molecule type" value="Genomic_DNA"/>
</dbReference>
<protein>
    <submittedName>
        <fullName evidence="1">ABC-type phosphate/phosphonate transport system substrate-binding protein</fullName>
    </submittedName>
</protein>
<organism evidence="1 2">
    <name type="scientific">Sulfitobacter undariae</name>
    <dbReference type="NCBI Taxonomy" id="1563671"/>
    <lineage>
        <taxon>Bacteria</taxon>
        <taxon>Pseudomonadati</taxon>
        <taxon>Pseudomonadota</taxon>
        <taxon>Alphaproteobacteria</taxon>
        <taxon>Rhodobacterales</taxon>
        <taxon>Roseobacteraceae</taxon>
        <taxon>Sulfitobacter</taxon>
    </lineage>
</organism>
<reference evidence="1 2" key="1">
    <citation type="submission" date="2020-08" db="EMBL/GenBank/DDBJ databases">
        <title>Genomic Encyclopedia of Type Strains, Phase IV (KMG-IV): sequencing the most valuable type-strain genomes for metagenomic binning, comparative biology and taxonomic classification.</title>
        <authorList>
            <person name="Goeker M."/>
        </authorList>
    </citation>
    <scope>NUCLEOTIDE SEQUENCE [LARGE SCALE GENOMIC DNA]</scope>
    <source>
        <strain evidence="1 2">DSM 102234</strain>
    </source>
</reference>
<dbReference type="RefSeq" id="WP_184567480.1">
    <property type="nucleotide sequence ID" value="NZ_JACIEI010000015.1"/>
</dbReference>
<gene>
    <name evidence="1" type="ORF">GGR95_003161</name>
</gene>
<evidence type="ECO:0000313" key="2">
    <source>
        <dbReference type="Proteomes" id="UP000530268"/>
    </source>
</evidence>
<sequence>MIANLMMYQRPELVDAHNRYWQFIREGLQNAKIESPEALSQDAEEFFVWKHPELVLSQTCGMPYRTWLHDKVELVGTPDFGIKGCPPGYYRSALIVRADDPRTDVEAFQDATFAYNQTFSQSGYAAPYWHVKPFGFWFENRLHADQHLQSAKAVAEGRADIASLDAVSWRNIEKYEPFPNKLRVLDWTTPTPGLPLITAQGQNRAAIFTAVEQAIANLEESDRSCLGIKGIVQIPRDTYLEVPNPPAEC</sequence>
<evidence type="ECO:0000313" key="1">
    <source>
        <dbReference type="EMBL" id="MBB3995505.1"/>
    </source>
</evidence>
<dbReference type="PANTHER" id="PTHR35841">
    <property type="entry name" value="PHOSPHONATES-BINDING PERIPLASMIC PROTEIN"/>
    <property type="match status" value="1"/>
</dbReference>